<dbReference type="EMBL" id="NRSG01000182">
    <property type="protein sequence ID" value="MBK1660482.1"/>
    <property type="molecule type" value="Genomic_DNA"/>
</dbReference>
<dbReference type="GO" id="GO:0016853">
    <property type="term" value="F:isomerase activity"/>
    <property type="evidence" value="ECO:0007669"/>
    <property type="project" value="UniProtKB-KW"/>
</dbReference>
<feature type="domain" description="Xylose isomerase-like TIM barrel" evidence="2">
    <location>
        <begin position="51"/>
        <end position="297"/>
    </location>
</feature>
<evidence type="ECO:0000313" key="4">
    <source>
        <dbReference type="Proteomes" id="UP000697995"/>
    </source>
</evidence>
<evidence type="ECO:0000259" key="2">
    <source>
        <dbReference type="Pfam" id="PF01261"/>
    </source>
</evidence>
<dbReference type="PANTHER" id="PTHR12110:SF52">
    <property type="entry name" value="XYLOSE ISOMERASE"/>
    <property type="match status" value="1"/>
</dbReference>
<dbReference type="Pfam" id="PF01261">
    <property type="entry name" value="AP_endonuc_2"/>
    <property type="match status" value="1"/>
</dbReference>
<dbReference type="InterPro" id="IPR013022">
    <property type="entry name" value="Xyl_isomerase-like_TIM-brl"/>
</dbReference>
<dbReference type="RefSeq" id="WP_133218131.1">
    <property type="nucleotide sequence ID" value="NZ_NRSG01000182.1"/>
</dbReference>
<reference evidence="3 4" key="1">
    <citation type="journal article" date="2020" name="Microorganisms">
        <title>Osmotic Adaptation and Compatible Solute Biosynthesis of Phototrophic Bacteria as Revealed from Genome Analyses.</title>
        <authorList>
            <person name="Imhoff J.F."/>
            <person name="Rahn T."/>
            <person name="Kunzel S."/>
            <person name="Keller A."/>
            <person name="Neulinger S.C."/>
        </authorList>
    </citation>
    <scope>NUCLEOTIDE SEQUENCE [LARGE SCALE GENOMIC DNA]</scope>
    <source>
        <strain evidence="3 4">DSM 15382</strain>
    </source>
</reference>
<keyword evidence="4" id="KW-1185">Reference proteome</keyword>
<dbReference type="Proteomes" id="UP000697995">
    <property type="component" value="Unassembled WGS sequence"/>
</dbReference>
<dbReference type="PANTHER" id="PTHR12110">
    <property type="entry name" value="HYDROXYPYRUVATE ISOMERASE"/>
    <property type="match status" value="1"/>
</dbReference>
<keyword evidence="3" id="KW-0413">Isomerase</keyword>
<proteinExistence type="predicted"/>
<accession>A0ABS1D318</accession>
<comment type="caution">
    <text evidence="3">The sequence shown here is derived from an EMBL/GenBank/DDBJ whole genome shotgun (WGS) entry which is preliminary data.</text>
</comment>
<dbReference type="InterPro" id="IPR050312">
    <property type="entry name" value="IolE/XylAMocC-like"/>
</dbReference>
<dbReference type="SUPFAM" id="SSF51658">
    <property type="entry name" value="Xylose isomerase-like"/>
    <property type="match status" value="1"/>
</dbReference>
<organism evidence="3 4">
    <name type="scientific">Paracraurococcus ruber</name>
    <dbReference type="NCBI Taxonomy" id="77675"/>
    <lineage>
        <taxon>Bacteria</taxon>
        <taxon>Pseudomonadati</taxon>
        <taxon>Pseudomonadota</taxon>
        <taxon>Alphaproteobacteria</taxon>
        <taxon>Acetobacterales</taxon>
        <taxon>Roseomonadaceae</taxon>
        <taxon>Paracraurococcus</taxon>
    </lineage>
</organism>
<protein>
    <submittedName>
        <fullName evidence="3">Xylose isomerase</fullName>
    </submittedName>
</protein>
<dbReference type="Gene3D" id="3.20.20.150">
    <property type="entry name" value="Divalent-metal-dependent TIM barrel enzymes"/>
    <property type="match status" value="1"/>
</dbReference>
<evidence type="ECO:0000256" key="1">
    <source>
        <dbReference type="SAM" id="MobiDB-lite"/>
    </source>
</evidence>
<name>A0ABS1D318_9PROT</name>
<sequence>MSATEQVPEPAAQLAPEDPAPRPNGGLRFAYNTNGAANHRLADAVALIGIAGYDGVALTLDHHHLDPMEEGWVQRTEALARDLHARNLGCVIETGARFLLDPRRKHEPTLLTPNAEGRARRVEFLRRAIDIGGILGAEAVSFWAGVPLPGVDRGEAGEWLLQGVTQVLEHAQARGVTAALEPEPGMLLETLDDWALLRAQCPALMLALDLGHCLVTQERAPPDAVREFAGSLGTVAIEDMRRGDHTHLPFGEGDMDIPACLDALEGIGFTRLVCVELSRESHRADRMIPQSLDWLLRCREDRNA</sequence>
<dbReference type="InterPro" id="IPR036237">
    <property type="entry name" value="Xyl_isomerase-like_sf"/>
</dbReference>
<feature type="region of interest" description="Disordered" evidence="1">
    <location>
        <begin position="1"/>
        <end position="26"/>
    </location>
</feature>
<gene>
    <name evidence="3" type="ORF">CKO45_19850</name>
</gene>
<evidence type="ECO:0000313" key="3">
    <source>
        <dbReference type="EMBL" id="MBK1660482.1"/>
    </source>
</evidence>